<dbReference type="EMBL" id="VEVO01000008">
    <property type="protein sequence ID" value="KAF0039175.1"/>
    <property type="molecule type" value="Genomic_DNA"/>
</dbReference>
<dbReference type="Proteomes" id="UP000438429">
    <property type="component" value="Unassembled WGS sequence"/>
</dbReference>
<proteinExistence type="predicted"/>
<feature type="compositionally biased region" description="Basic and acidic residues" evidence="1">
    <location>
        <begin position="25"/>
        <end position="39"/>
    </location>
</feature>
<name>A0A6A4T260_SCOMX</name>
<feature type="compositionally biased region" description="Polar residues" evidence="1">
    <location>
        <begin position="10"/>
        <end position="22"/>
    </location>
</feature>
<feature type="region of interest" description="Disordered" evidence="1">
    <location>
        <begin position="1"/>
        <end position="97"/>
    </location>
</feature>
<evidence type="ECO:0000313" key="3">
    <source>
        <dbReference type="Proteomes" id="UP000438429"/>
    </source>
</evidence>
<gene>
    <name evidence="2" type="ORF">F2P81_009659</name>
</gene>
<evidence type="ECO:0000256" key="1">
    <source>
        <dbReference type="SAM" id="MobiDB-lite"/>
    </source>
</evidence>
<dbReference type="AlphaFoldDB" id="A0A6A4T260"/>
<protein>
    <submittedName>
        <fullName evidence="2">Uncharacterized protein</fullName>
    </submittedName>
</protein>
<evidence type="ECO:0000313" key="2">
    <source>
        <dbReference type="EMBL" id="KAF0039175.1"/>
    </source>
</evidence>
<comment type="caution">
    <text evidence="2">The sequence shown here is derived from an EMBL/GenBank/DDBJ whole genome shotgun (WGS) entry which is preliminary data.</text>
</comment>
<accession>A0A6A4T260</accession>
<sequence>MSVGARATRGPQNNKSRVSASRLSDVPHDANKVTTRREVTLFTKPKHKRGRTGEKRRRRQQEQEEEEEGEGTERRQSANGVTSTHHTEETFDQQAALSLCEAKAPERWRHIKTHLHSASSVTLQVHRSAGVQK</sequence>
<reference evidence="2 3" key="1">
    <citation type="submission" date="2019-06" db="EMBL/GenBank/DDBJ databases">
        <title>Draft genomes of female and male turbot (Scophthalmus maximus).</title>
        <authorList>
            <person name="Xu H."/>
            <person name="Xu X.-W."/>
            <person name="Shao C."/>
            <person name="Chen S."/>
        </authorList>
    </citation>
    <scope>NUCLEOTIDE SEQUENCE [LARGE SCALE GENOMIC DNA]</scope>
    <source>
        <strain evidence="2">Ysfricsl-2016a</strain>
        <tissue evidence="2">Blood</tissue>
    </source>
</reference>
<organism evidence="2 3">
    <name type="scientific">Scophthalmus maximus</name>
    <name type="common">Turbot</name>
    <name type="synonym">Psetta maxima</name>
    <dbReference type="NCBI Taxonomy" id="52904"/>
    <lineage>
        <taxon>Eukaryota</taxon>
        <taxon>Metazoa</taxon>
        <taxon>Chordata</taxon>
        <taxon>Craniata</taxon>
        <taxon>Vertebrata</taxon>
        <taxon>Euteleostomi</taxon>
        <taxon>Actinopterygii</taxon>
        <taxon>Neopterygii</taxon>
        <taxon>Teleostei</taxon>
        <taxon>Neoteleostei</taxon>
        <taxon>Acanthomorphata</taxon>
        <taxon>Carangaria</taxon>
        <taxon>Pleuronectiformes</taxon>
        <taxon>Pleuronectoidei</taxon>
        <taxon>Scophthalmidae</taxon>
        <taxon>Scophthalmus</taxon>
    </lineage>
</organism>
<feature type="compositionally biased region" description="Basic residues" evidence="1">
    <location>
        <begin position="44"/>
        <end position="59"/>
    </location>
</feature>